<dbReference type="HOGENOM" id="CLU_013985_22_0_6"/>
<dbReference type="BioCyc" id="SONE211586:G1GMP-169-MONOMER"/>
<reference evidence="4 5" key="3">
    <citation type="journal article" date="2008" name="Appl. Environ. Microbiol.">
        <title>Identification of mobile elements and pseudogenes in the Shewanella oneidensis MR-1 genome.</title>
        <authorList>
            <person name="Romine M.F."/>
            <person name="Carlson T.S."/>
            <person name="Norbeck A.D."/>
            <person name="McCue L.A."/>
            <person name="Lipton M.S."/>
        </authorList>
    </citation>
    <scope>NUCLEOTIDE SEQUENCE [LARGE SCALE GENOMIC DNA]</scope>
    <source>
        <strain evidence="5">ATCC 700550 / JCM 31522 / CIP 106686 / LMG 19005 / NCIMB 14063 / MR-1</strain>
    </source>
</reference>
<dbReference type="PANTHER" id="PTHR43420">
    <property type="entry name" value="ACETYLTRANSFERASE"/>
    <property type="match status" value="1"/>
</dbReference>
<name>Q8EKB2_SHEON</name>
<dbReference type="SUPFAM" id="SSF55729">
    <property type="entry name" value="Acyl-CoA N-acyltransferases (Nat)"/>
    <property type="match status" value="1"/>
</dbReference>
<accession>Q8EKB2</accession>
<organism evidence="4 5">
    <name type="scientific">Shewanella oneidensis (strain ATCC 700550 / JCM 31522 / CIP 106686 / LMG 19005 / NCIMB 14063 / MR-1)</name>
    <dbReference type="NCBI Taxonomy" id="211586"/>
    <lineage>
        <taxon>Bacteria</taxon>
        <taxon>Pseudomonadati</taxon>
        <taxon>Pseudomonadota</taxon>
        <taxon>Gammaproteobacteria</taxon>
        <taxon>Alteromonadales</taxon>
        <taxon>Shewanellaceae</taxon>
        <taxon>Shewanella</taxon>
    </lineage>
</organism>
<evidence type="ECO:0000256" key="2">
    <source>
        <dbReference type="ARBA" id="ARBA00023315"/>
    </source>
</evidence>
<evidence type="ECO:0000256" key="1">
    <source>
        <dbReference type="ARBA" id="ARBA00022679"/>
    </source>
</evidence>
<dbReference type="Pfam" id="PF13508">
    <property type="entry name" value="Acetyltransf_7"/>
    <property type="match status" value="1"/>
</dbReference>
<keyword evidence="1" id="KW-0808">Transferase</keyword>
<evidence type="ECO:0000313" key="5">
    <source>
        <dbReference type="Proteomes" id="UP000008186"/>
    </source>
</evidence>
<dbReference type="OrthoDB" id="326501at2"/>
<dbReference type="CDD" id="cd04301">
    <property type="entry name" value="NAT_SF"/>
    <property type="match status" value="1"/>
</dbReference>
<protein>
    <submittedName>
        <fullName evidence="4">Acteyltransferase GNAT family</fullName>
    </submittedName>
</protein>
<dbReference type="eggNOG" id="COG0456">
    <property type="taxonomic scope" value="Bacteria"/>
</dbReference>
<reference evidence="4 5" key="4">
    <citation type="journal article" date="2011" name="BMC Genomics">
        <title>Genome-wide protein localization prediction strategies for gram negative bacteria.</title>
        <authorList>
            <person name="Romine M.F."/>
        </authorList>
    </citation>
    <scope>NUCLEOTIDE SEQUENCE [LARGE SCALE GENOMIC DNA]</scope>
    <source>
        <strain evidence="5">ATCC 700550 / JCM 31522 / CIP 106686 / LMG 19005 / NCIMB 14063 / MR-1</strain>
    </source>
</reference>
<gene>
    <name evidence="4" type="ordered locus">SO_0183</name>
</gene>
<reference evidence="4 5" key="1">
    <citation type="journal article" date="2002" name="Nat. Biotechnol.">
        <title>Genome sequence of the dissimilatory metal ion-reducing bacterium Shewanella oneidensis.</title>
        <authorList>
            <person name="Heidelberg J.F."/>
            <person name="Paulsen I.T."/>
            <person name="Nelson K.E."/>
            <person name="Gaidos E.J."/>
            <person name="Nelson W.C."/>
            <person name="Read T.D."/>
            <person name="Eisen J.A."/>
            <person name="Seshadri R."/>
            <person name="Ward N."/>
            <person name="Methe B."/>
            <person name="Clayton R.A."/>
            <person name="Meyer T."/>
            <person name="Tsapin A."/>
            <person name="Scott J."/>
            <person name="Beanan M."/>
            <person name="Brinkac L."/>
            <person name="Daugherty S."/>
            <person name="DeBoy R.T."/>
            <person name="Dodson R.J."/>
            <person name="Durkin A.S."/>
            <person name="Haft D.H."/>
            <person name="Kolonay J.F."/>
            <person name="Madupu R."/>
            <person name="Peterson J.D."/>
            <person name="Umayam L.A."/>
            <person name="White O."/>
            <person name="Wolf A.M."/>
            <person name="Vamathevan J."/>
            <person name="Weidman J."/>
            <person name="Impraim M."/>
            <person name="Lee K."/>
            <person name="Berry K."/>
            <person name="Lee C."/>
            <person name="Mueller J."/>
            <person name="Khouri H."/>
            <person name="Gill J."/>
            <person name="Utterback T.R."/>
            <person name="McDonald L.A."/>
            <person name="Feldblyum T.V."/>
            <person name="Smith H.O."/>
            <person name="Venter J.C."/>
            <person name="Nealson K.H."/>
            <person name="Fraser C.M."/>
        </authorList>
    </citation>
    <scope>NUCLEOTIDE SEQUENCE [LARGE SCALE GENOMIC DNA]</scope>
    <source>
        <strain evidence="5">ATCC 700550 / JCM 31522 / CIP 106686 / LMG 19005 / NCIMB 14063 / MR-1</strain>
    </source>
</reference>
<dbReference type="InterPro" id="IPR050680">
    <property type="entry name" value="YpeA/RimI_acetyltransf"/>
</dbReference>
<proteinExistence type="predicted"/>
<dbReference type="AlphaFoldDB" id="Q8EKB2"/>
<dbReference type="PATRIC" id="fig|211586.12.peg.171"/>
<dbReference type="KEGG" id="son:SO_0183"/>
<reference evidence="4 5" key="2">
    <citation type="journal article" date="2005" name="Proteomics">
        <title>Global detection and characterization of hypothetical proteins in Shewanella oneidensis MR-1 using LC-MS based proteomics.</title>
        <authorList>
            <person name="Elias D.A."/>
            <person name="Monroe M.E."/>
            <person name="Marshall M.J."/>
            <person name="Romine M.F."/>
            <person name="Belieav A.S."/>
            <person name="Fredrickson J.K."/>
            <person name="Anderson G.A."/>
            <person name="Smith R.D."/>
            <person name="Lipton M.S."/>
        </authorList>
    </citation>
    <scope>NUCLEOTIDE SEQUENCE [LARGE SCALE GENOMIC DNA]</scope>
    <source>
        <strain evidence="5">ATCC 700550 / JCM 31522 / CIP 106686 / LMG 19005 / NCIMB 14063 / MR-1</strain>
    </source>
</reference>
<dbReference type="EMBL" id="AE014299">
    <property type="protein sequence ID" value="AAN53270.1"/>
    <property type="molecule type" value="Genomic_DNA"/>
</dbReference>
<dbReference type="PaxDb" id="211586-SO_0183"/>
<dbReference type="GO" id="GO:0016747">
    <property type="term" value="F:acyltransferase activity, transferring groups other than amino-acyl groups"/>
    <property type="evidence" value="ECO:0000318"/>
    <property type="project" value="GO_Central"/>
</dbReference>
<keyword evidence="2" id="KW-0012">Acyltransferase</keyword>
<dbReference type="PROSITE" id="PS51186">
    <property type="entry name" value="GNAT"/>
    <property type="match status" value="1"/>
</dbReference>
<dbReference type="PANTHER" id="PTHR43420:SF51">
    <property type="entry name" value="PEPTIDYL-LYSINE N-ACETYLTRANSFERASE YIAC"/>
    <property type="match status" value="1"/>
</dbReference>
<evidence type="ECO:0000313" key="4">
    <source>
        <dbReference type="EMBL" id="AAN53270.1"/>
    </source>
</evidence>
<dbReference type="Gene3D" id="3.40.630.30">
    <property type="match status" value="1"/>
</dbReference>
<dbReference type="STRING" id="211586.SO_0183"/>
<evidence type="ECO:0000259" key="3">
    <source>
        <dbReference type="PROSITE" id="PS51186"/>
    </source>
</evidence>
<dbReference type="Proteomes" id="UP000008186">
    <property type="component" value="Chromosome"/>
</dbReference>
<dbReference type="InterPro" id="IPR016181">
    <property type="entry name" value="Acyl_CoA_acyltransferase"/>
</dbReference>
<dbReference type="InterPro" id="IPR000182">
    <property type="entry name" value="GNAT_dom"/>
</dbReference>
<dbReference type="RefSeq" id="WP_011070579.1">
    <property type="nucleotide sequence ID" value="NC_004347.2"/>
</dbReference>
<feature type="domain" description="N-acetyltransferase" evidence="3">
    <location>
        <begin position="8"/>
        <end position="160"/>
    </location>
</feature>
<sequence length="160" mass="19088">MTDLQTRVQLRLYQQSDLPFLLQLYASSREHELTQAPFSPEQKAAFLTQQFSAQLHHYTTHYCTERFDIILVNHTAAGRLFIDHWTTEIRIVDICLLPEYQRQKIGTYLFQSLFAQAQQLQKPITIHVEQHNPARRWYEKLGFKYKSTANEVYLLMEWQP</sequence>
<keyword evidence="5" id="KW-1185">Reference proteome</keyword>